<dbReference type="RefSeq" id="WP_337310546.1">
    <property type="nucleotide sequence ID" value="NZ_JAEKNS010000067.1"/>
</dbReference>
<proteinExistence type="predicted"/>
<reference evidence="2 3" key="1">
    <citation type="submission" date="2020-10" db="EMBL/GenBank/DDBJ databases">
        <title>Ca. Dormibacterota MAGs.</title>
        <authorList>
            <person name="Montgomery K."/>
        </authorList>
    </citation>
    <scope>NUCLEOTIDE SEQUENCE [LARGE SCALE GENOMIC DNA]</scope>
    <source>
        <strain evidence="2">SC8812_S17_18</strain>
    </source>
</reference>
<feature type="transmembrane region" description="Helical" evidence="1">
    <location>
        <begin position="105"/>
        <end position="128"/>
    </location>
</feature>
<name>A0A934N501_9BACT</name>
<dbReference type="Proteomes" id="UP000606991">
    <property type="component" value="Unassembled WGS sequence"/>
</dbReference>
<gene>
    <name evidence="2" type="ORF">JF886_05925</name>
</gene>
<feature type="transmembrane region" description="Helical" evidence="1">
    <location>
        <begin position="73"/>
        <end position="93"/>
    </location>
</feature>
<dbReference type="AlphaFoldDB" id="A0A934N501"/>
<protein>
    <recommendedName>
        <fullName evidence="4">DUF4383 domain-containing protein</fullName>
    </recommendedName>
</protein>
<evidence type="ECO:0000313" key="3">
    <source>
        <dbReference type="Proteomes" id="UP000606991"/>
    </source>
</evidence>
<accession>A0A934N501</accession>
<evidence type="ECO:0008006" key="4">
    <source>
        <dbReference type="Google" id="ProtNLM"/>
    </source>
</evidence>
<evidence type="ECO:0000256" key="1">
    <source>
        <dbReference type="SAM" id="Phobius"/>
    </source>
</evidence>
<organism evidence="2 3">
    <name type="scientific">Candidatus Aeolococcus gillhamiae</name>
    <dbReference type="NCBI Taxonomy" id="3127015"/>
    <lineage>
        <taxon>Bacteria</taxon>
        <taxon>Bacillati</taxon>
        <taxon>Candidatus Dormiibacterota</taxon>
        <taxon>Candidatus Dormibacteria</taxon>
        <taxon>Candidatus Aeolococcales</taxon>
        <taxon>Candidatus Aeolococcaceae</taxon>
        <taxon>Candidatus Aeolococcus</taxon>
    </lineage>
</organism>
<evidence type="ECO:0000313" key="2">
    <source>
        <dbReference type="EMBL" id="MBJ7594393.1"/>
    </source>
</evidence>
<keyword evidence="1" id="KW-0812">Transmembrane</keyword>
<comment type="caution">
    <text evidence="2">The sequence shown here is derived from an EMBL/GenBank/DDBJ whole genome shotgun (WGS) entry which is preliminary data.</text>
</comment>
<feature type="transmembrane region" description="Helical" evidence="1">
    <location>
        <begin position="46"/>
        <end position="66"/>
    </location>
</feature>
<keyword evidence="1" id="KW-0472">Membrane</keyword>
<keyword evidence="1" id="KW-1133">Transmembrane helix</keyword>
<dbReference type="EMBL" id="JAEKNS010000067">
    <property type="protein sequence ID" value="MBJ7594393.1"/>
    <property type="molecule type" value="Genomic_DNA"/>
</dbReference>
<sequence>MARLYAQLCALVFLVVGVGGLAAGNAGPPAPNGGGNVGSLVLHLTWARDALDIVLLVLFAYVGFVAPRRVGRMIVGVVGVVLFALAVAGFLVGDDAAATKDVLGLHFTTALNILDLVVGVVAILAALGTVEDPEPAPRSVLRG</sequence>